<reference evidence="2 3" key="1">
    <citation type="submission" date="2019-05" db="EMBL/GenBank/DDBJ databases">
        <title>Another draft genome of Portunus trituberculatus and its Hox gene families provides insights of decapod evolution.</title>
        <authorList>
            <person name="Jeong J.-H."/>
            <person name="Song I."/>
            <person name="Kim S."/>
            <person name="Choi T."/>
            <person name="Kim D."/>
            <person name="Ryu S."/>
            <person name="Kim W."/>
        </authorList>
    </citation>
    <scope>NUCLEOTIDE SEQUENCE [LARGE SCALE GENOMIC DNA]</scope>
    <source>
        <tissue evidence="2">Muscle</tissue>
    </source>
</reference>
<feature type="region of interest" description="Disordered" evidence="1">
    <location>
        <begin position="1"/>
        <end position="40"/>
    </location>
</feature>
<keyword evidence="3" id="KW-1185">Reference proteome</keyword>
<name>A0A5B7FA03_PORTR</name>
<dbReference type="Proteomes" id="UP000324222">
    <property type="component" value="Unassembled WGS sequence"/>
</dbReference>
<feature type="region of interest" description="Disordered" evidence="1">
    <location>
        <begin position="61"/>
        <end position="86"/>
    </location>
</feature>
<comment type="caution">
    <text evidence="2">The sequence shown here is derived from an EMBL/GenBank/DDBJ whole genome shotgun (WGS) entry which is preliminary data.</text>
</comment>
<organism evidence="2 3">
    <name type="scientific">Portunus trituberculatus</name>
    <name type="common">Swimming crab</name>
    <name type="synonym">Neptunus trituberculatus</name>
    <dbReference type="NCBI Taxonomy" id="210409"/>
    <lineage>
        <taxon>Eukaryota</taxon>
        <taxon>Metazoa</taxon>
        <taxon>Ecdysozoa</taxon>
        <taxon>Arthropoda</taxon>
        <taxon>Crustacea</taxon>
        <taxon>Multicrustacea</taxon>
        <taxon>Malacostraca</taxon>
        <taxon>Eumalacostraca</taxon>
        <taxon>Eucarida</taxon>
        <taxon>Decapoda</taxon>
        <taxon>Pleocyemata</taxon>
        <taxon>Brachyura</taxon>
        <taxon>Eubrachyura</taxon>
        <taxon>Portunoidea</taxon>
        <taxon>Portunidae</taxon>
        <taxon>Portuninae</taxon>
        <taxon>Portunus</taxon>
    </lineage>
</organism>
<accession>A0A5B7FA03</accession>
<dbReference type="EMBL" id="VSRR010006289">
    <property type="protein sequence ID" value="MPC44450.1"/>
    <property type="molecule type" value="Genomic_DNA"/>
</dbReference>
<gene>
    <name evidence="2" type="ORF">E2C01_038123</name>
</gene>
<feature type="compositionally biased region" description="Polar residues" evidence="1">
    <location>
        <begin position="8"/>
        <end position="18"/>
    </location>
</feature>
<sequence length="86" mass="8798">MRSKIRDNSLTTQDATSLHNRENVPRAVSGTSGSSTSGFSAAVGASGSCFWTAAAMRASSSSSTADSSSSVNTPPLRRALISCRGK</sequence>
<proteinExistence type="predicted"/>
<evidence type="ECO:0000313" key="3">
    <source>
        <dbReference type="Proteomes" id="UP000324222"/>
    </source>
</evidence>
<evidence type="ECO:0000256" key="1">
    <source>
        <dbReference type="SAM" id="MobiDB-lite"/>
    </source>
</evidence>
<feature type="compositionally biased region" description="Low complexity" evidence="1">
    <location>
        <begin position="27"/>
        <end position="40"/>
    </location>
</feature>
<protein>
    <submittedName>
        <fullName evidence="2">Uncharacterized protein</fullName>
    </submittedName>
</protein>
<dbReference type="AlphaFoldDB" id="A0A5B7FA03"/>
<feature type="compositionally biased region" description="Low complexity" evidence="1">
    <location>
        <begin position="61"/>
        <end position="70"/>
    </location>
</feature>
<evidence type="ECO:0000313" key="2">
    <source>
        <dbReference type="EMBL" id="MPC44450.1"/>
    </source>
</evidence>